<dbReference type="CDD" id="cd01823">
    <property type="entry name" value="SEST_like"/>
    <property type="match status" value="1"/>
</dbReference>
<proteinExistence type="predicted"/>
<dbReference type="Gene3D" id="3.40.50.1110">
    <property type="entry name" value="SGNH hydrolase"/>
    <property type="match status" value="1"/>
</dbReference>
<accession>A0A2P2CIT1</accession>
<gene>
    <name evidence="1" type="ORF">NOCA150180</name>
</gene>
<dbReference type="PANTHER" id="PTHR37981:SF1">
    <property type="entry name" value="SGNH HYDROLASE-TYPE ESTERASE DOMAIN-CONTAINING PROTEIN"/>
    <property type="match status" value="1"/>
</dbReference>
<dbReference type="SUPFAM" id="SSF52266">
    <property type="entry name" value="SGNH hydrolase"/>
    <property type="match status" value="1"/>
</dbReference>
<dbReference type="PANTHER" id="PTHR37981">
    <property type="entry name" value="LIPASE 2"/>
    <property type="match status" value="1"/>
</dbReference>
<protein>
    <recommendedName>
        <fullName evidence="2">SGNH hydrolase-type esterase domain-containing protein</fullName>
    </recommendedName>
</protein>
<name>A0A2P2CIT1_9ZZZZ</name>
<sequence length="452" mass="49088">MNRTPSWRRIAIAILLAASAVFTGGTVATADPPVFTAADPPIFDTDAHPAFDWSMPERYDASWAAYRFSTGTYLPEFVTPSAWSIRLDACESTAVHRITAYVFTISQVGTSWTRTFSSGTCLTRYDALPALGAYDVRLTLQTDWGLNVGVSGQVRNTATLKDYLLVSMGDSLASGEGNPDVRAEEGTAVQWKDKRCHRSALSGPALAAKAIEVADPHTSVTFVSVACSGARIPHVSQWNYDGISPQAGFRYPPQVKQVADLVGPDSSRGGRRISAISLSAGVNDMFFSGVIERCAKFWTGTSCIRWPDRQANLAGLPASYHRLAFEIARQLPDTGRVMVNNYPAHVFNEGGCGVLTGLTVSEGRAIADVGELLNDAIAVAIRRHVDPPYRWKAVRDLDGPFTPHPYCGSSTWFTRLEWSQRHQGDRNGTAHPNGPGHRAYAEILRGSLQGVI</sequence>
<dbReference type="GO" id="GO:0016788">
    <property type="term" value="F:hydrolase activity, acting on ester bonds"/>
    <property type="evidence" value="ECO:0007669"/>
    <property type="project" value="InterPro"/>
</dbReference>
<dbReference type="AlphaFoldDB" id="A0A2P2CIT1"/>
<reference evidence="1" key="1">
    <citation type="submission" date="2015-08" db="EMBL/GenBank/DDBJ databases">
        <authorList>
            <person name="Babu N.S."/>
            <person name="Beckwith C.J."/>
            <person name="Beseler K.G."/>
            <person name="Brison A."/>
            <person name="Carone J.V."/>
            <person name="Caskin T.P."/>
            <person name="Diamond M."/>
            <person name="Durham M.E."/>
            <person name="Foxe J.M."/>
            <person name="Go M."/>
            <person name="Henderson B.A."/>
            <person name="Jones I.B."/>
            <person name="McGettigan J.A."/>
            <person name="Micheletti S.J."/>
            <person name="Nasrallah M.E."/>
            <person name="Ortiz D."/>
            <person name="Piller C.R."/>
            <person name="Privatt S.R."/>
            <person name="Schneider S.L."/>
            <person name="Sharp S."/>
            <person name="Smith T.C."/>
            <person name="Stanton J.D."/>
            <person name="Ullery H.E."/>
            <person name="Wilson R.J."/>
            <person name="Serrano M.G."/>
            <person name="Buck G."/>
            <person name="Lee V."/>
            <person name="Wang Y."/>
            <person name="Carvalho R."/>
            <person name="Voegtly L."/>
            <person name="Shi R."/>
            <person name="Duckworth R."/>
            <person name="Johnson A."/>
            <person name="Loviza R."/>
            <person name="Walstead R."/>
            <person name="Shah Z."/>
            <person name="Kiflezghi M."/>
            <person name="Wade K."/>
            <person name="Ball S.L."/>
            <person name="Bradley K.W."/>
            <person name="Asai D.J."/>
            <person name="Bowman C.A."/>
            <person name="Russell D.A."/>
            <person name="Pope W.H."/>
            <person name="Jacobs-Sera D."/>
            <person name="Hendrix R.W."/>
            <person name="Hatfull G.F."/>
        </authorList>
    </citation>
    <scope>NUCLEOTIDE SEQUENCE</scope>
</reference>
<dbReference type="InterPro" id="IPR037460">
    <property type="entry name" value="SEST-like"/>
</dbReference>
<dbReference type="EMBL" id="CZKB01000025">
    <property type="protein sequence ID" value="CUR61880.1"/>
    <property type="molecule type" value="Genomic_DNA"/>
</dbReference>
<evidence type="ECO:0008006" key="2">
    <source>
        <dbReference type="Google" id="ProtNLM"/>
    </source>
</evidence>
<dbReference type="InterPro" id="IPR036514">
    <property type="entry name" value="SGNH_hydro_sf"/>
</dbReference>
<evidence type="ECO:0000313" key="1">
    <source>
        <dbReference type="EMBL" id="CUR61880.1"/>
    </source>
</evidence>
<dbReference type="GO" id="GO:0006629">
    <property type="term" value="P:lipid metabolic process"/>
    <property type="evidence" value="ECO:0007669"/>
    <property type="project" value="TreeGrafter"/>
</dbReference>
<organism evidence="1">
    <name type="scientific">metagenome</name>
    <dbReference type="NCBI Taxonomy" id="256318"/>
    <lineage>
        <taxon>unclassified sequences</taxon>
        <taxon>metagenomes</taxon>
    </lineage>
</organism>